<keyword evidence="2" id="KW-1185">Reference proteome</keyword>
<dbReference type="AlphaFoldDB" id="A0A9P0CDH2"/>
<dbReference type="Proteomes" id="UP001153636">
    <property type="component" value="Chromosome 1"/>
</dbReference>
<evidence type="ECO:0000313" key="2">
    <source>
        <dbReference type="Proteomes" id="UP001153636"/>
    </source>
</evidence>
<gene>
    <name evidence="1" type="ORF">PSYICH_LOCUS709</name>
</gene>
<accession>A0A9P0CDH2</accession>
<name>A0A9P0CDH2_9CUCU</name>
<reference evidence="1" key="1">
    <citation type="submission" date="2022-01" db="EMBL/GenBank/DDBJ databases">
        <authorList>
            <person name="King R."/>
        </authorList>
    </citation>
    <scope>NUCLEOTIDE SEQUENCE</scope>
</reference>
<organism evidence="1 2">
    <name type="scientific">Psylliodes chrysocephalus</name>
    <dbReference type="NCBI Taxonomy" id="3402493"/>
    <lineage>
        <taxon>Eukaryota</taxon>
        <taxon>Metazoa</taxon>
        <taxon>Ecdysozoa</taxon>
        <taxon>Arthropoda</taxon>
        <taxon>Hexapoda</taxon>
        <taxon>Insecta</taxon>
        <taxon>Pterygota</taxon>
        <taxon>Neoptera</taxon>
        <taxon>Endopterygota</taxon>
        <taxon>Coleoptera</taxon>
        <taxon>Polyphaga</taxon>
        <taxon>Cucujiformia</taxon>
        <taxon>Chrysomeloidea</taxon>
        <taxon>Chrysomelidae</taxon>
        <taxon>Galerucinae</taxon>
        <taxon>Alticini</taxon>
        <taxon>Psylliodes</taxon>
    </lineage>
</organism>
<dbReference type="OrthoDB" id="7367179at2759"/>
<dbReference type="EMBL" id="OV651813">
    <property type="protein sequence ID" value="CAH1099241.1"/>
    <property type="molecule type" value="Genomic_DNA"/>
</dbReference>
<evidence type="ECO:0000313" key="1">
    <source>
        <dbReference type="EMBL" id="CAH1099241.1"/>
    </source>
</evidence>
<proteinExistence type="predicted"/>
<sequence length="142" mass="16605">MALKEPATNINEPKLINSTININDMIDDVPYELEYELEIINQDENNSVFADALMSDTVHIIDLNNTNELLHERNDSLVRSEDNVHHQKNTENEKLYVEVITDTRITEKEKQKKGNSALRDKNVNKRKRMMGNEYIGYTRRDD</sequence>
<protein>
    <submittedName>
        <fullName evidence="1">Uncharacterized protein</fullName>
    </submittedName>
</protein>